<dbReference type="Proteomes" id="UP000054560">
    <property type="component" value="Unassembled WGS sequence"/>
</dbReference>
<keyword evidence="2" id="KW-1185">Reference proteome</keyword>
<dbReference type="AlphaFoldDB" id="A0A0L0F5C6"/>
<sequence>GMCLVGPVGLKSSDLRSATETNVVFAQLQTLATDEFIGISVLKQGTDGELMFSMRHDEATQL</sequence>
<gene>
    <name evidence="1" type="ORF">SARC_15534</name>
</gene>
<dbReference type="RefSeq" id="XP_014145824.1">
    <property type="nucleotide sequence ID" value="XM_014290349.1"/>
</dbReference>
<reference evidence="1 2" key="1">
    <citation type="submission" date="2011-02" db="EMBL/GenBank/DDBJ databases">
        <title>The Genome Sequence of Sphaeroforma arctica JP610.</title>
        <authorList>
            <consortium name="The Broad Institute Genome Sequencing Platform"/>
            <person name="Russ C."/>
            <person name="Cuomo C."/>
            <person name="Young S.K."/>
            <person name="Zeng Q."/>
            <person name="Gargeya S."/>
            <person name="Alvarado L."/>
            <person name="Berlin A."/>
            <person name="Chapman S.B."/>
            <person name="Chen Z."/>
            <person name="Freedman E."/>
            <person name="Gellesch M."/>
            <person name="Goldberg J."/>
            <person name="Griggs A."/>
            <person name="Gujja S."/>
            <person name="Heilman E."/>
            <person name="Heiman D."/>
            <person name="Howarth C."/>
            <person name="Mehta T."/>
            <person name="Neiman D."/>
            <person name="Pearson M."/>
            <person name="Roberts A."/>
            <person name="Saif S."/>
            <person name="Shea T."/>
            <person name="Shenoy N."/>
            <person name="Sisk P."/>
            <person name="Stolte C."/>
            <person name="Sykes S."/>
            <person name="White J."/>
            <person name="Yandava C."/>
            <person name="Burger G."/>
            <person name="Gray M.W."/>
            <person name="Holland P.W.H."/>
            <person name="King N."/>
            <person name="Lang F.B.F."/>
            <person name="Roger A.J."/>
            <person name="Ruiz-Trillo I."/>
            <person name="Haas B."/>
            <person name="Nusbaum C."/>
            <person name="Birren B."/>
        </authorList>
    </citation>
    <scope>NUCLEOTIDE SEQUENCE [LARGE SCALE GENOMIC DNA]</scope>
    <source>
        <strain evidence="1 2">JP610</strain>
    </source>
</reference>
<evidence type="ECO:0000313" key="1">
    <source>
        <dbReference type="EMBL" id="KNC71922.1"/>
    </source>
</evidence>
<organism evidence="1 2">
    <name type="scientific">Sphaeroforma arctica JP610</name>
    <dbReference type="NCBI Taxonomy" id="667725"/>
    <lineage>
        <taxon>Eukaryota</taxon>
        <taxon>Ichthyosporea</taxon>
        <taxon>Ichthyophonida</taxon>
        <taxon>Sphaeroforma</taxon>
    </lineage>
</organism>
<name>A0A0L0F5C6_9EUKA</name>
<protein>
    <submittedName>
        <fullName evidence="1">Uncharacterized protein</fullName>
    </submittedName>
</protein>
<feature type="non-terminal residue" evidence="1">
    <location>
        <position position="1"/>
    </location>
</feature>
<feature type="non-terminal residue" evidence="1">
    <location>
        <position position="62"/>
    </location>
</feature>
<proteinExistence type="predicted"/>
<evidence type="ECO:0000313" key="2">
    <source>
        <dbReference type="Proteomes" id="UP000054560"/>
    </source>
</evidence>
<accession>A0A0L0F5C6</accession>
<dbReference type="GeneID" id="25916038"/>
<dbReference type="EMBL" id="KQ247859">
    <property type="protein sequence ID" value="KNC71922.1"/>
    <property type="molecule type" value="Genomic_DNA"/>
</dbReference>